<evidence type="ECO:0000313" key="2">
    <source>
        <dbReference type="Proteomes" id="UP001196413"/>
    </source>
</evidence>
<evidence type="ECO:0000313" key="1">
    <source>
        <dbReference type="EMBL" id="KAJ1346203.1"/>
    </source>
</evidence>
<dbReference type="Proteomes" id="UP001196413">
    <property type="component" value="Unassembled WGS sequence"/>
</dbReference>
<reference evidence="1" key="1">
    <citation type="submission" date="2021-06" db="EMBL/GenBank/DDBJ databases">
        <title>Parelaphostrongylus tenuis whole genome reference sequence.</title>
        <authorList>
            <person name="Garwood T.J."/>
            <person name="Larsen P.A."/>
            <person name="Fountain-Jones N.M."/>
            <person name="Garbe J.R."/>
            <person name="Macchietto M.G."/>
            <person name="Kania S.A."/>
            <person name="Gerhold R.W."/>
            <person name="Richards J.E."/>
            <person name="Wolf T.M."/>
        </authorList>
    </citation>
    <scope>NUCLEOTIDE SEQUENCE</scope>
    <source>
        <strain evidence="1">MNPRO001-30</strain>
        <tissue evidence="1">Meninges</tissue>
    </source>
</reference>
<keyword evidence="2" id="KW-1185">Reference proteome</keyword>
<organism evidence="1 2">
    <name type="scientific">Parelaphostrongylus tenuis</name>
    <name type="common">Meningeal worm</name>
    <dbReference type="NCBI Taxonomy" id="148309"/>
    <lineage>
        <taxon>Eukaryota</taxon>
        <taxon>Metazoa</taxon>
        <taxon>Ecdysozoa</taxon>
        <taxon>Nematoda</taxon>
        <taxon>Chromadorea</taxon>
        <taxon>Rhabditida</taxon>
        <taxon>Rhabditina</taxon>
        <taxon>Rhabditomorpha</taxon>
        <taxon>Strongyloidea</taxon>
        <taxon>Metastrongylidae</taxon>
        <taxon>Parelaphostrongylus</taxon>
    </lineage>
</organism>
<dbReference type="AlphaFoldDB" id="A0AAD5LX40"/>
<gene>
    <name evidence="1" type="ORF">KIN20_000934</name>
</gene>
<name>A0AAD5LX40_PARTN</name>
<proteinExistence type="predicted"/>
<protein>
    <submittedName>
        <fullName evidence="1">Uncharacterized protein</fullName>
    </submittedName>
</protein>
<accession>A0AAD5LX40</accession>
<dbReference type="EMBL" id="JAHQIW010000141">
    <property type="protein sequence ID" value="KAJ1346203.1"/>
    <property type="molecule type" value="Genomic_DNA"/>
</dbReference>
<comment type="caution">
    <text evidence="1">The sequence shown here is derived from an EMBL/GenBank/DDBJ whole genome shotgun (WGS) entry which is preliminary data.</text>
</comment>
<sequence length="76" mass="8974">MCMKDEREFHDSSQVVQRVVERVAAHNREFGLIHAVNQAMAPLMKLLVYTVHPLTVLRHRNRSTLIRKLWLIKLLD</sequence>